<reference evidence="4 7" key="2">
    <citation type="submission" date="2020-03" db="EMBL/GenBank/DDBJ databases">
        <title>Characterization of ganglioside-mimicking enterococci.</title>
        <authorList>
            <person name="Patry R.T."/>
            <person name="Nothaft H."/>
            <person name="Bridger R."/>
            <person name="Shajahan A."/>
            <person name="Huynh S."/>
            <person name="Sanchez S."/>
            <person name="Azadi P."/>
            <person name="Cooper K."/>
            <person name="Miller W.G."/>
            <person name="Parker C.T."/>
            <person name="Wells L."/>
            <person name="Szymanski C.M."/>
        </authorList>
    </citation>
    <scope>NUCLEOTIDE SEQUENCE [LARGE SCALE GENOMIC DNA]</scope>
    <source>
        <strain evidence="4 7">EGM181</strain>
    </source>
</reference>
<dbReference type="OrthoDB" id="9808942at2"/>
<dbReference type="RefSeq" id="WP_060813260.1">
    <property type="nucleotide sequence ID" value="NZ_BSYC01000001.1"/>
</dbReference>
<evidence type="ECO:0000256" key="2">
    <source>
        <dbReference type="ARBA" id="ARBA00039575"/>
    </source>
</evidence>
<protein>
    <recommendedName>
        <fullName evidence="2">Stress response regulator gls24 homolog</fullName>
    </recommendedName>
</protein>
<name>A0A366UCB4_ENTGA</name>
<evidence type="ECO:0000313" key="3">
    <source>
        <dbReference type="EMBL" id="MBA0972616.1"/>
    </source>
</evidence>
<evidence type="ECO:0000313" key="7">
    <source>
        <dbReference type="Proteomes" id="UP000516696"/>
    </source>
</evidence>
<comment type="similarity">
    <text evidence="1">Belongs to the asp23 family.</text>
</comment>
<dbReference type="Proteomes" id="UP000254807">
    <property type="component" value="Unassembled WGS sequence"/>
</dbReference>
<evidence type="ECO:0000313" key="8">
    <source>
        <dbReference type="Proteomes" id="UP000571857"/>
    </source>
</evidence>
<dbReference type="EMBL" id="JABXJK010000039">
    <property type="protein sequence ID" value="MBA0972616.1"/>
    <property type="molecule type" value="Genomic_DNA"/>
</dbReference>
<dbReference type="Proteomes" id="UP000571857">
    <property type="component" value="Unassembled WGS sequence"/>
</dbReference>
<evidence type="ECO:0000313" key="4">
    <source>
        <dbReference type="EMBL" id="QOG28692.1"/>
    </source>
</evidence>
<dbReference type="InterPro" id="IPR005531">
    <property type="entry name" value="Asp23"/>
</dbReference>
<proteinExistence type="inferred from homology"/>
<gene>
    <name evidence="4" type="ORF">EGM181_16170</name>
    <name evidence="3" type="ORF">HWH42_08455</name>
    <name evidence="5" type="ORF">NCTC12360_03059</name>
</gene>
<sequence>MENEQAASVETASLTFEEKVLQTIVGVALASIDGLISADGKFFSSMTEDLADQSNVTSGIEVEVGKEQVAIDLEVIVAYGKDIPRLFAQIQEIVLQEVSRLTALEVKEINIRIVDVVKQETIEKITDNQ</sequence>
<organism evidence="5 6">
    <name type="scientific">Enterococcus gallinarum</name>
    <dbReference type="NCBI Taxonomy" id="1353"/>
    <lineage>
        <taxon>Bacteria</taxon>
        <taxon>Bacillati</taxon>
        <taxon>Bacillota</taxon>
        <taxon>Bacilli</taxon>
        <taxon>Lactobacillales</taxon>
        <taxon>Enterococcaceae</taxon>
        <taxon>Enterococcus</taxon>
    </lineage>
</organism>
<keyword evidence="6" id="KW-1185">Reference proteome</keyword>
<evidence type="ECO:0000256" key="1">
    <source>
        <dbReference type="ARBA" id="ARBA00005721"/>
    </source>
</evidence>
<reference evidence="5 6" key="1">
    <citation type="submission" date="2018-06" db="EMBL/GenBank/DDBJ databases">
        <authorList>
            <consortium name="Pathogen Informatics"/>
            <person name="Doyle S."/>
        </authorList>
    </citation>
    <scope>NUCLEOTIDE SEQUENCE [LARGE SCALE GENOMIC DNA]</scope>
    <source>
        <strain evidence="5 6">NCTC12360</strain>
    </source>
</reference>
<evidence type="ECO:0000313" key="5">
    <source>
        <dbReference type="EMBL" id="STD84519.1"/>
    </source>
</evidence>
<dbReference type="Proteomes" id="UP000516696">
    <property type="component" value="Chromosome"/>
</dbReference>
<dbReference type="AlphaFoldDB" id="A0A366UCB4"/>
<evidence type="ECO:0000313" key="6">
    <source>
        <dbReference type="Proteomes" id="UP000254807"/>
    </source>
</evidence>
<reference evidence="3 8" key="3">
    <citation type="submission" date="2020-06" db="EMBL/GenBank/DDBJ databases">
        <title>Crossreactivity between MHC class I-restricted antigens from cancer cells and an enterococcal bacteriophage.</title>
        <authorList>
            <person name="Fluckiger A."/>
            <person name="Daillere R."/>
            <person name="Sassi M."/>
            <person name="Cattoir V."/>
            <person name="Kroemer G."/>
            <person name="Zitvogel L."/>
        </authorList>
    </citation>
    <scope>NUCLEOTIDE SEQUENCE [LARGE SCALE GENOMIC DNA]</scope>
    <source>
        <strain evidence="3 8">EG4</strain>
    </source>
</reference>
<accession>A0A366UCB4</accession>
<dbReference type="EMBL" id="CP050485">
    <property type="protein sequence ID" value="QOG28692.1"/>
    <property type="molecule type" value="Genomic_DNA"/>
</dbReference>
<dbReference type="PANTHER" id="PTHR34297:SF3">
    <property type="entry name" value="ALKALINE SHOCK PROTEIN 23"/>
    <property type="match status" value="1"/>
</dbReference>
<dbReference type="PANTHER" id="PTHR34297">
    <property type="entry name" value="HYPOTHETICAL CYTOSOLIC PROTEIN-RELATED"/>
    <property type="match status" value="1"/>
</dbReference>
<dbReference type="EMBL" id="UFYW01000001">
    <property type="protein sequence ID" value="STD84519.1"/>
    <property type="molecule type" value="Genomic_DNA"/>
</dbReference>
<dbReference type="Pfam" id="PF03780">
    <property type="entry name" value="Asp23"/>
    <property type="match status" value="1"/>
</dbReference>